<feature type="compositionally biased region" description="Polar residues" evidence="1">
    <location>
        <begin position="70"/>
        <end position="97"/>
    </location>
</feature>
<feature type="region of interest" description="Disordered" evidence="1">
    <location>
        <begin position="389"/>
        <end position="426"/>
    </location>
</feature>
<dbReference type="Proteomes" id="UP000054350">
    <property type="component" value="Unassembled WGS sequence"/>
</dbReference>
<reference evidence="3" key="2">
    <citation type="submission" date="2009-11" db="EMBL/GenBank/DDBJ databases">
        <title>The Genome Sequence of Allomyces macrogynus strain ATCC 38327.</title>
        <authorList>
            <consortium name="The Broad Institute Genome Sequencing Platform"/>
            <person name="Russ C."/>
            <person name="Cuomo C."/>
            <person name="Shea T."/>
            <person name="Young S.K."/>
            <person name="Zeng Q."/>
            <person name="Koehrsen M."/>
            <person name="Haas B."/>
            <person name="Borodovsky M."/>
            <person name="Guigo R."/>
            <person name="Alvarado L."/>
            <person name="Berlin A."/>
            <person name="Borenstein D."/>
            <person name="Chen Z."/>
            <person name="Engels R."/>
            <person name="Freedman E."/>
            <person name="Gellesch M."/>
            <person name="Goldberg J."/>
            <person name="Griggs A."/>
            <person name="Gujja S."/>
            <person name="Heiman D."/>
            <person name="Hepburn T."/>
            <person name="Howarth C."/>
            <person name="Jen D."/>
            <person name="Larson L."/>
            <person name="Lewis B."/>
            <person name="Mehta T."/>
            <person name="Park D."/>
            <person name="Pearson M."/>
            <person name="Roberts A."/>
            <person name="Saif S."/>
            <person name="Shenoy N."/>
            <person name="Sisk P."/>
            <person name="Stolte C."/>
            <person name="Sykes S."/>
            <person name="Walk T."/>
            <person name="White J."/>
            <person name="Yandava C."/>
            <person name="Burger G."/>
            <person name="Gray M.W."/>
            <person name="Holland P.W.H."/>
            <person name="King N."/>
            <person name="Lang F.B.F."/>
            <person name="Roger A.J."/>
            <person name="Ruiz-Trillo I."/>
            <person name="Lander E."/>
            <person name="Nusbaum C."/>
        </authorList>
    </citation>
    <scope>NUCLEOTIDE SEQUENCE [LARGE SCALE GENOMIC DNA]</scope>
    <source>
        <strain evidence="3">ATCC 38327</strain>
    </source>
</reference>
<accession>A0A0L0SIQ5</accession>
<keyword evidence="3" id="KW-1185">Reference proteome</keyword>
<dbReference type="VEuPathDB" id="FungiDB:AMAG_07613"/>
<dbReference type="OrthoDB" id="5585877at2759"/>
<sequence length="426" mass="44664">MPTSTSSASPFPPRHASLTRPLPRPATGGQETGAGTGGTDPGGTLDNGARSQVHSHATLPMLGNVIEPQALSSTAEGPQTQQQDTSNTGTADTSFRTAESRSIRAPAHPHEVPLPPSVLSDGSHLGHLGGGSRIESTLESVRLTPPTASPVPSSDLERTLLSAIPILVPLHVDPDLFPPPPPNSEIGGLDSRLLPAATAWESPIVGTPATWTGLDSPPLARGPFPAATLPNPHATTATPHRRTVQGPFRAAQGEHRRSAYGEPLAWDVSPTIIGLDLGADFSRLMEQALQDLGHSVATPLPNTDLVADPSPPLPTRYPTDTTLVNVPDGPPARKDHTPLGPRPTPAADRDSFPTPWSRCLAALELVAERIRERFPRSQLARVVAKARKAMQGGATAVRDAAQRSMHNGATAARDSAQRLRARAQAA</sequence>
<feature type="compositionally biased region" description="Gly residues" evidence="1">
    <location>
        <begin position="30"/>
        <end position="41"/>
    </location>
</feature>
<feature type="region of interest" description="Disordered" evidence="1">
    <location>
        <begin position="321"/>
        <end position="352"/>
    </location>
</feature>
<gene>
    <name evidence="2" type="ORF">AMAG_07613</name>
</gene>
<dbReference type="AlphaFoldDB" id="A0A0L0SIQ5"/>
<name>A0A0L0SIQ5_ALLM3</name>
<organism evidence="2 3">
    <name type="scientific">Allomyces macrogynus (strain ATCC 38327)</name>
    <name type="common">Allomyces javanicus var. macrogynus</name>
    <dbReference type="NCBI Taxonomy" id="578462"/>
    <lineage>
        <taxon>Eukaryota</taxon>
        <taxon>Fungi</taxon>
        <taxon>Fungi incertae sedis</taxon>
        <taxon>Blastocladiomycota</taxon>
        <taxon>Blastocladiomycetes</taxon>
        <taxon>Blastocladiales</taxon>
        <taxon>Blastocladiaceae</taxon>
        <taxon>Allomyces</taxon>
    </lineage>
</organism>
<reference evidence="2 3" key="1">
    <citation type="submission" date="2009-11" db="EMBL/GenBank/DDBJ databases">
        <title>Annotation of Allomyces macrogynus ATCC 38327.</title>
        <authorList>
            <consortium name="The Broad Institute Genome Sequencing Platform"/>
            <person name="Russ C."/>
            <person name="Cuomo C."/>
            <person name="Burger G."/>
            <person name="Gray M.W."/>
            <person name="Holland P.W.H."/>
            <person name="King N."/>
            <person name="Lang F.B.F."/>
            <person name="Roger A.J."/>
            <person name="Ruiz-Trillo I."/>
            <person name="Young S.K."/>
            <person name="Zeng Q."/>
            <person name="Gargeya S."/>
            <person name="Fitzgerald M."/>
            <person name="Haas B."/>
            <person name="Abouelleil A."/>
            <person name="Alvarado L."/>
            <person name="Arachchi H.M."/>
            <person name="Berlin A."/>
            <person name="Chapman S.B."/>
            <person name="Gearin G."/>
            <person name="Goldberg J."/>
            <person name="Griggs A."/>
            <person name="Gujja S."/>
            <person name="Hansen M."/>
            <person name="Heiman D."/>
            <person name="Howarth C."/>
            <person name="Larimer J."/>
            <person name="Lui A."/>
            <person name="MacDonald P.J.P."/>
            <person name="McCowen C."/>
            <person name="Montmayeur A."/>
            <person name="Murphy C."/>
            <person name="Neiman D."/>
            <person name="Pearson M."/>
            <person name="Priest M."/>
            <person name="Roberts A."/>
            <person name="Saif S."/>
            <person name="Shea T."/>
            <person name="Sisk P."/>
            <person name="Stolte C."/>
            <person name="Sykes S."/>
            <person name="Wortman J."/>
            <person name="Nusbaum C."/>
            <person name="Birren B."/>
        </authorList>
    </citation>
    <scope>NUCLEOTIDE SEQUENCE [LARGE SCALE GENOMIC DNA]</scope>
    <source>
        <strain evidence="2 3">ATCC 38327</strain>
    </source>
</reference>
<evidence type="ECO:0000313" key="2">
    <source>
        <dbReference type="EMBL" id="KNE62391.1"/>
    </source>
</evidence>
<proteinExistence type="predicted"/>
<dbReference type="EMBL" id="GG745340">
    <property type="protein sequence ID" value="KNE62391.1"/>
    <property type="molecule type" value="Genomic_DNA"/>
</dbReference>
<protein>
    <submittedName>
        <fullName evidence="2">Uncharacterized protein</fullName>
    </submittedName>
</protein>
<evidence type="ECO:0000256" key="1">
    <source>
        <dbReference type="SAM" id="MobiDB-lite"/>
    </source>
</evidence>
<feature type="region of interest" description="Disordered" evidence="1">
    <location>
        <begin position="1"/>
        <end position="132"/>
    </location>
</feature>
<evidence type="ECO:0000313" key="3">
    <source>
        <dbReference type="Proteomes" id="UP000054350"/>
    </source>
</evidence>